<dbReference type="EMBL" id="NHMP01000007">
    <property type="protein sequence ID" value="OXE45817.1"/>
    <property type="molecule type" value="Genomic_DNA"/>
</dbReference>
<protein>
    <submittedName>
        <fullName evidence="2">Zinc ribbon domain-containing protein</fullName>
    </submittedName>
</protein>
<organism evidence="2 3">
    <name type="scientific">Turicimonas muris</name>
    <dbReference type="NCBI Taxonomy" id="1796652"/>
    <lineage>
        <taxon>Bacteria</taxon>
        <taxon>Pseudomonadati</taxon>
        <taxon>Pseudomonadota</taxon>
        <taxon>Betaproteobacteria</taxon>
        <taxon>Burkholderiales</taxon>
        <taxon>Sutterellaceae</taxon>
        <taxon>Turicimonas</taxon>
    </lineage>
</organism>
<keyword evidence="3" id="KW-1185">Reference proteome</keyword>
<dbReference type="GeneID" id="78361415"/>
<accession>A0A227KFS2</accession>
<gene>
    <name evidence="2" type="ORF">ADH67_10370</name>
</gene>
<keyword evidence="1" id="KW-0472">Membrane</keyword>
<name>A0A227KFS2_9BURK</name>
<sequence>MDNEVTLKGVVTEVIDNGNMGEINCGKNNIFTFSSDQLSTGYSPVLKDIVEFTLIEDKPYNITLYHRQQNVSADPTSVDLKVKCPHCGERIIPKAKVVNGKVSATFCPKCSQELEKFSTRPKPNFLNWILAIIIGILITACIYFFAVTP</sequence>
<evidence type="ECO:0000313" key="3">
    <source>
        <dbReference type="Proteomes" id="UP000214610"/>
    </source>
</evidence>
<evidence type="ECO:0000256" key="1">
    <source>
        <dbReference type="SAM" id="Phobius"/>
    </source>
</evidence>
<feature type="transmembrane region" description="Helical" evidence="1">
    <location>
        <begin position="125"/>
        <end position="146"/>
    </location>
</feature>
<dbReference type="AlphaFoldDB" id="A0A227KFS2"/>
<keyword evidence="1" id="KW-1133">Transmembrane helix</keyword>
<reference evidence="3" key="1">
    <citation type="submission" date="2017-05" db="EMBL/GenBank/DDBJ databases">
        <title>Improved OligoMM genomes.</title>
        <authorList>
            <person name="Garzetti D."/>
        </authorList>
    </citation>
    <scope>NUCLEOTIDE SEQUENCE [LARGE SCALE GENOMIC DNA]</scope>
    <source>
        <strain evidence="3">YL45</strain>
    </source>
</reference>
<keyword evidence="1" id="KW-0812">Transmembrane</keyword>
<dbReference type="RefSeq" id="WP_066592738.1">
    <property type="nucleotide sequence ID" value="NZ_CAJTBZ010000015.1"/>
</dbReference>
<comment type="caution">
    <text evidence="2">The sequence shown here is derived from an EMBL/GenBank/DDBJ whole genome shotgun (WGS) entry which is preliminary data.</text>
</comment>
<dbReference type="Proteomes" id="UP000214610">
    <property type="component" value="Unassembled WGS sequence"/>
</dbReference>
<proteinExistence type="predicted"/>
<evidence type="ECO:0000313" key="2">
    <source>
        <dbReference type="EMBL" id="OXE45817.1"/>
    </source>
</evidence>